<dbReference type="PANTHER" id="PTHR47629">
    <property type="entry name" value="C-TYPE LECTIN-RELATED"/>
    <property type="match status" value="1"/>
</dbReference>
<name>A0A6A5HIB9_CAERE</name>
<organism evidence="1 2">
    <name type="scientific">Caenorhabditis remanei</name>
    <name type="common">Caenorhabditis vulgaris</name>
    <dbReference type="NCBI Taxonomy" id="31234"/>
    <lineage>
        <taxon>Eukaryota</taxon>
        <taxon>Metazoa</taxon>
        <taxon>Ecdysozoa</taxon>
        <taxon>Nematoda</taxon>
        <taxon>Chromadorea</taxon>
        <taxon>Rhabditida</taxon>
        <taxon>Rhabditina</taxon>
        <taxon>Rhabditomorpha</taxon>
        <taxon>Rhabditoidea</taxon>
        <taxon>Rhabditidae</taxon>
        <taxon>Peloderinae</taxon>
        <taxon>Caenorhabditis</taxon>
    </lineage>
</organism>
<proteinExistence type="predicted"/>
<protein>
    <submittedName>
        <fullName evidence="1">Uncharacterized protein</fullName>
    </submittedName>
</protein>
<dbReference type="KEGG" id="crq:GCK72_007118"/>
<dbReference type="EMBL" id="WUAV01000002">
    <property type="protein sequence ID" value="KAF1767159.1"/>
    <property type="molecule type" value="Genomic_DNA"/>
</dbReference>
<dbReference type="AlphaFoldDB" id="A0A6A5HIB9"/>
<dbReference type="RefSeq" id="XP_053590184.1">
    <property type="nucleotide sequence ID" value="XM_053725990.1"/>
</dbReference>
<sequence>MFKRALGPWCMTPSFNTYCQNYTATAVSCTKTPNERVAGWNWLNSSYPLYAIWISGVRKPECVGNASCQGMSAFSFADPTLSASPTGYLFNTGKPDGTGADCLAFRVNSDRTCGIDNIQCDQIRTSDNSTCLSGQICGFPPS</sequence>
<evidence type="ECO:0000313" key="2">
    <source>
        <dbReference type="Proteomes" id="UP000483820"/>
    </source>
</evidence>
<accession>A0A6A5HIB9</accession>
<reference evidence="1 2" key="1">
    <citation type="submission" date="2019-12" db="EMBL/GenBank/DDBJ databases">
        <title>Chromosome-level assembly of the Caenorhabditis remanei genome.</title>
        <authorList>
            <person name="Teterina A.A."/>
            <person name="Willis J.H."/>
            <person name="Phillips P.C."/>
        </authorList>
    </citation>
    <scope>NUCLEOTIDE SEQUENCE [LARGE SCALE GENOMIC DNA]</scope>
    <source>
        <strain evidence="1 2">PX506</strain>
        <tissue evidence="1">Whole organism</tissue>
    </source>
</reference>
<comment type="caution">
    <text evidence="1">The sequence shown here is derived from an EMBL/GenBank/DDBJ whole genome shotgun (WGS) entry which is preliminary data.</text>
</comment>
<evidence type="ECO:0000313" key="1">
    <source>
        <dbReference type="EMBL" id="KAF1767159.1"/>
    </source>
</evidence>
<dbReference type="GeneID" id="9826183"/>
<gene>
    <name evidence="1" type="ORF">GCK72_007118</name>
</gene>
<dbReference type="Proteomes" id="UP000483820">
    <property type="component" value="Chromosome II"/>
</dbReference>
<dbReference type="PANTHER" id="PTHR47629:SF11">
    <property type="entry name" value="PAN-3 DOMAIN-CONTAINING PROTEIN"/>
    <property type="match status" value="1"/>
</dbReference>
<dbReference type="PROSITE" id="PS51257">
    <property type="entry name" value="PROKAR_LIPOPROTEIN"/>
    <property type="match status" value="1"/>
</dbReference>
<dbReference type="CTD" id="9826183"/>